<gene>
    <name evidence="2" type="ORF">HJG54_04845</name>
</gene>
<feature type="compositionally biased region" description="Low complexity" evidence="1">
    <location>
        <begin position="87"/>
        <end position="96"/>
    </location>
</feature>
<proteinExistence type="predicted"/>
<feature type="region of interest" description="Disordered" evidence="1">
    <location>
        <begin position="72"/>
        <end position="96"/>
    </location>
</feature>
<name>A0AA96WC73_9CYAN</name>
<reference evidence="2" key="1">
    <citation type="submission" date="2020-05" db="EMBL/GenBank/DDBJ databases">
        <authorList>
            <person name="Zhu T."/>
            <person name="Keshari N."/>
            <person name="Lu X."/>
        </authorList>
    </citation>
    <scope>NUCLEOTIDE SEQUENCE</scope>
    <source>
        <strain evidence="2">NK1-12</strain>
    </source>
</reference>
<evidence type="ECO:0008006" key="3">
    <source>
        <dbReference type="Google" id="ProtNLM"/>
    </source>
</evidence>
<dbReference type="EMBL" id="CP053586">
    <property type="protein sequence ID" value="WNZ22255.1"/>
    <property type="molecule type" value="Genomic_DNA"/>
</dbReference>
<dbReference type="Pfam" id="PF23856">
    <property type="entry name" value="DUF7219"/>
    <property type="match status" value="1"/>
</dbReference>
<sequence length="96" mass="11030">MADKEDQKDQFFYPRARYYGDFKPENLAFNANLQEFAQRVAYICGLETGGKLAPEEAYEEIRRLWKQLKRSKSELLDTPKPPPPELPNGEDLPPGG</sequence>
<organism evidence="2">
    <name type="scientific">Leptolyngbya sp. NK1-12</name>
    <dbReference type="NCBI Taxonomy" id="2547451"/>
    <lineage>
        <taxon>Bacteria</taxon>
        <taxon>Bacillati</taxon>
        <taxon>Cyanobacteriota</taxon>
        <taxon>Cyanophyceae</taxon>
        <taxon>Leptolyngbyales</taxon>
        <taxon>Leptolyngbyaceae</taxon>
        <taxon>Leptolyngbya group</taxon>
        <taxon>Leptolyngbya</taxon>
    </lineage>
</organism>
<dbReference type="RefSeq" id="WP_316433686.1">
    <property type="nucleotide sequence ID" value="NZ_CP053586.1"/>
</dbReference>
<evidence type="ECO:0000313" key="2">
    <source>
        <dbReference type="EMBL" id="WNZ22255.1"/>
    </source>
</evidence>
<dbReference type="InterPro" id="IPR055643">
    <property type="entry name" value="DUF7219"/>
</dbReference>
<protein>
    <recommendedName>
        <fullName evidence="3">Isopropylmalate/homocitrate/citramalate synthase</fullName>
    </recommendedName>
</protein>
<dbReference type="AlphaFoldDB" id="A0AA96WC73"/>
<evidence type="ECO:0000256" key="1">
    <source>
        <dbReference type="SAM" id="MobiDB-lite"/>
    </source>
</evidence>
<accession>A0AA96WC73</accession>